<gene>
    <name evidence="4" type="ORF">CJN711_LOCUS23911</name>
    <name evidence="5" type="ORF">KQP761_LOCUS25410</name>
    <name evidence="6" type="ORF">MBJ925_LOCUS6030</name>
</gene>
<dbReference type="PANTHER" id="PTHR47485">
    <property type="entry name" value="THYLAKOID LUMENAL 17.4 KDA PROTEIN, CHLOROPLASTIC"/>
    <property type="match status" value="1"/>
</dbReference>
<evidence type="ECO:0000313" key="6">
    <source>
        <dbReference type="EMBL" id="CAF1954121.1"/>
    </source>
</evidence>
<evidence type="ECO:0000313" key="5">
    <source>
        <dbReference type="EMBL" id="CAF1626265.1"/>
    </source>
</evidence>
<keyword evidence="3" id="KW-1133">Transmembrane helix</keyword>
<dbReference type="Proteomes" id="UP000663855">
    <property type="component" value="Unassembled WGS sequence"/>
</dbReference>
<name>A0A816M158_9BILA</name>
<proteinExistence type="predicted"/>
<dbReference type="Proteomes" id="UP000663824">
    <property type="component" value="Unassembled WGS sequence"/>
</dbReference>
<protein>
    <recommendedName>
        <fullName evidence="8">Pentapeptide repeat-containing protein</fullName>
    </recommendedName>
</protein>
<comment type="caution">
    <text evidence="6">The sequence shown here is derived from an EMBL/GenBank/DDBJ whole genome shotgun (WGS) entry which is preliminary data.</text>
</comment>
<dbReference type="Pfam" id="PF00805">
    <property type="entry name" value="Pentapeptide"/>
    <property type="match status" value="1"/>
</dbReference>
<dbReference type="InterPro" id="IPR001646">
    <property type="entry name" value="5peptide_repeat"/>
</dbReference>
<keyword evidence="3" id="KW-0812">Transmembrane</keyword>
<evidence type="ECO:0000313" key="7">
    <source>
        <dbReference type="Proteomes" id="UP000663824"/>
    </source>
</evidence>
<evidence type="ECO:0000256" key="2">
    <source>
        <dbReference type="SAM" id="MobiDB-lite"/>
    </source>
</evidence>
<keyword evidence="3" id="KW-0472">Membrane</keyword>
<dbReference type="Proteomes" id="UP000663834">
    <property type="component" value="Unassembled WGS sequence"/>
</dbReference>
<dbReference type="AlphaFoldDB" id="A0A816M158"/>
<feature type="transmembrane region" description="Helical" evidence="3">
    <location>
        <begin position="9"/>
        <end position="32"/>
    </location>
</feature>
<evidence type="ECO:0000256" key="1">
    <source>
        <dbReference type="ARBA" id="ARBA00022737"/>
    </source>
</evidence>
<dbReference type="Gene3D" id="2.160.20.80">
    <property type="entry name" value="E3 ubiquitin-protein ligase SopA"/>
    <property type="match status" value="1"/>
</dbReference>
<dbReference type="EMBL" id="CAJNOW010013888">
    <property type="protein sequence ID" value="CAF1626265.1"/>
    <property type="molecule type" value="Genomic_DNA"/>
</dbReference>
<reference evidence="6" key="1">
    <citation type="submission" date="2021-02" db="EMBL/GenBank/DDBJ databases">
        <authorList>
            <person name="Nowell W R."/>
        </authorList>
    </citation>
    <scope>NUCLEOTIDE SEQUENCE</scope>
</reference>
<keyword evidence="1" id="KW-0677">Repeat</keyword>
<evidence type="ECO:0008006" key="8">
    <source>
        <dbReference type="Google" id="ProtNLM"/>
    </source>
</evidence>
<dbReference type="EMBL" id="CAJNRE010001707">
    <property type="protein sequence ID" value="CAF1954121.1"/>
    <property type="molecule type" value="Genomic_DNA"/>
</dbReference>
<dbReference type="EMBL" id="CAJNOV010011125">
    <property type="protein sequence ID" value="CAF1437817.1"/>
    <property type="molecule type" value="Genomic_DNA"/>
</dbReference>
<accession>A0A816M158</accession>
<dbReference type="PANTHER" id="PTHR47485:SF1">
    <property type="entry name" value="THYLAKOID LUMENAL 17.4 KDA PROTEIN, CHLOROPLASTIC"/>
    <property type="match status" value="1"/>
</dbReference>
<organism evidence="6 7">
    <name type="scientific">Rotaria magnacalcarata</name>
    <dbReference type="NCBI Taxonomy" id="392030"/>
    <lineage>
        <taxon>Eukaryota</taxon>
        <taxon>Metazoa</taxon>
        <taxon>Spiralia</taxon>
        <taxon>Gnathifera</taxon>
        <taxon>Rotifera</taxon>
        <taxon>Eurotatoria</taxon>
        <taxon>Bdelloidea</taxon>
        <taxon>Philodinida</taxon>
        <taxon>Philodinidae</taxon>
        <taxon>Rotaria</taxon>
    </lineage>
</organism>
<feature type="region of interest" description="Disordered" evidence="2">
    <location>
        <begin position="43"/>
        <end position="62"/>
    </location>
</feature>
<feature type="compositionally biased region" description="Basic and acidic residues" evidence="2">
    <location>
        <begin position="43"/>
        <end position="56"/>
    </location>
</feature>
<sequence>MPISIKDRVWLKLLLSALIPLMIGIFTVVTTIHQQKMSSLQREQEKQDAHLLRRQSDNQTAHRHKETIYATYLDDVTKLLLSNNETKRLVYIRAKTLVTLQQLDSERRKDVLLFLYESELIYHNPLKTTTTLLKVNNADFNGISFQRTEKVECTFKFLYLHHVYLSNASFIDCYIDYSNFSHSLMYNTVFFKALLFRTSFKFALLDRANFNQAKFYQTDFSGASLAGCNFRDAHWIHQGLTFTSANLTGAILSNQQLERSILTNALLPNGTWGPIRTTSLVVNGDAEQDCSLQGSTNFTGWQISVPGVISLLAYNNGNLTDQYGKCYFRVTPSYTLKQSISASQDIFFDEFTLLISAGIAHYKASVDFRCSGNQYGYMELTFVDLYGLRYFPVNNQTKTGVAMELLTISNSTHFEVRSVQLKIAFIRNTTYTSINGSAEENYCIADNIEFFILKRE</sequence>
<dbReference type="OrthoDB" id="9993456at2759"/>
<evidence type="ECO:0000313" key="4">
    <source>
        <dbReference type="EMBL" id="CAF1437817.1"/>
    </source>
</evidence>
<dbReference type="SUPFAM" id="SSF141571">
    <property type="entry name" value="Pentapeptide repeat-like"/>
    <property type="match status" value="1"/>
</dbReference>
<evidence type="ECO:0000256" key="3">
    <source>
        <dbReference type="SAM" id="Phobius"/>
    </source>
</evidence>